<keyword evidence="3" id="KW-1185">Reference proteome</keyword>
<protein>
    <submittedName>
        <fullName evidence="2">Uncharacterized protein</fullName>
    </submittedName>
</protein>
<feature type="region of interest" description="Disordered" evidence="1">
    <location>
        <begin position="1"/>
        <end position="150"/>
    </location>
</feature>
<feature type="compositionally biased region" description="Polar residues" evidence="1">
    <location>
        <begin position="116"/>
        <end position="132"/>
    </location>
</feature>
<evidence type="ECO:0000256" key="1">
    <source>
        <dbReference type="SAM" id="MobiDB-lite"/>
    </source>
</evidence>
<reference evidence="2 3" key="1">
    <citation type="submission" date="2023-01" db="EMBL/GenBank/DDBJ databases">
        <title>Analysis of 21 Apiospora genomes using comparative genomics revels a genus with tremendous synthesis potential of carbohydrate active enzymes and secondary metabolites.</title>
        <authorList>
            <person name="Sorensen T."/>
        </authorList>
    </citation>
    <scope>NUCLEOTIDE SEQUENCE [LARGE SCALE GENOMIC DNA]</scope>
    <source>
        <strain evidence="2 3">CBS 135458</strain>
    </source>
</reference>
<dbReference type="RefSeq" id="XP_066709863.1">
    <property type="nucleotide sequence ID" value="XM_066864902.1"/>
</dbReference>
<dbReference type="GeneID" id="92097965"/>
<feature type="compositionally biased region" description="Low complexity" evidence="1">
    <location>
        <begin position="68"/>
        <end position="78"/>
    </location>
</feature>
<dbReference type="EMBL" id="JAQQWL010000013">
    <property type="protein sequence ID" value="KAK8043010.1"/>
    <property type="molecule type" value="Genomic_DNA"/>
</dbReference>
<accession>A0ABR1TAK5</accession>
<feature type="compositionally biased region" description="Low complexity" evidence="1">
    <location>
        <begin position="40"/>
        <end position="53"/>
    </location>
</feature>
<name>A0ABR1TAK5_9PEZI</name>
<evidence type="ECO:0000313" key="2">
    <source>
        <dbReference type="EMBL" id="KAK8043010.1"/>
    </source>
</evidence>
<proteinExistence type="predicted"/>
<gene>
    <name evidence="2" type="ORF">PG994_013493</name>
</gene>
<dbReference type="Proteomes" id="UP001480595">
    <property type="component" value="Unassembled WGS sequence"/>
</dbReference>
<comment type="caution">
    <text evidence="2">The sequence shown here is derived from an EMBL/GenBank/DDBJ whole genome shotgun (WGS) entry which is preliminary data.</text>
</comment>
<feature type="compositionally biased region" description="Basic and acidic residues" evidence="1">
    <location>
        <begin position="11"/>
        <end position="39"/>
    </location>
</feature>
<organism evidence="2 3">
    <name type="scientific">Apiospora phragmitis</name>
    <dbReference type="NCBI Taxonomy" id="2905665"/>
    <lineage>
        <taxon>Eukaryota</taxon>
        <taxon>Fungi</taxon>
        <taxon>Dikarya</taxon>
        <taxon>Ascomycota</taxon>
        <taxon>Pezizomycotina</taxon>
        <taxon>Sordariomycetes</taxon>
        <taxon>Xylariomycetidae</taxon>
        <taxon>Amphisphaeriales</taxon>
        <taxon>Apiosporaceae</taxon>
        <taxon>Apiospora</taxon>
    </lineage>
</organism>
<evidence type="ECO:0000313" key="3">
    <source>
        <dbReference type="Proteomes" id="UP001480595"/>
    </source>
</evidence>
<sequence length="176" mass="18961">MEGNNKQRSKRSCDRSMDSDKKDDKVEEPAPKRRKDDSGRPSASSAPARDSPATGSSTLPRRPSQKPAALSLLSKSAAIRAMQEMQADQRDAGKSPAYSGTARTRPGPSELARTKPASSNGPSMLARNSASKITPPMNTPRGKGWEQGATYPVDTLQPCLYRPKVMELLPNALRAV</sequence>